<keyword evidence="2" id="KW-1133">Transmembrane helix</keyword>
<keyword evidence="4" id="KW-1185">Reference proteome</keyword>
<gene>
    <name evidence="3" type="ORF">QBC37DRAFT_414278</name>
</gene>
<dbReference type="Proteomes" id="UP001301769">
    <property type="component" value="Unassembled WGS sequence"/>
</dbReference>
<feature type="region of interest" description="Disordered" evidence="1">
    <location>
        <begin position="151"/>
        <end position="178"/>
    </location>
</feature>
<evidence type="ECO:0000256" key="1">
    <source>
        <dbReference type="SAM" id="MobiDB-lite"/>
    </source>
</evidence>
<feature type="transmembrane region" description="Helical" evidence="2">
    <location>
        <begin position="89"/>
        <end position="109"/>
    </location>
</feature>
<reference evidence="3" key="1">
    <citation type="journal article" date="2023" name="Mol. Phylogenet. Evol.">
        <title>Genome-scale phylogeny and comparative genomics of the fungal order Sordariales.</title>
        <authorList>
            <person name="Hensen N."/>
            <person name="Bonometti L."/>
            <person name="Westerberg I."/>
            <person name="Brannstrom I.O."/>
            <person name="Guillou S."/>
            <person name="Cros-Aarteil S."/>
            <person name="Calhoun S."/>
            <person name="Haridas S."/>
            <person name="Kuo A."/>
            <person name="Mondo S."/>
            <person name="Pangilinan J."/>
            <person name="Riley R."/>
            <person name="LaButti K."/>
            <person name="Andreopoulos B."/>
            <person name="Lipzen A."/>
            <person name="Chen C."/>
            <person name="Yan M."/>
            <person name="Daum C."/>
            <person name="Ng V."/>
            <person name="Clum A."/>
            <person name="Steindorff A."/>
            <person name="Ohm R.A."/>
            <person name="Martin F."/>
            <person name="Silar P."/>
            <person name="Natvig D.O."/>
            <person name="Lalanne C."/>
            <person name="Gautier V."/>
            <person name="Ament-Velasquez S.L."/>
            <person name="Kruys A."/>
            <person name="Hutchinson M.I."/>
            <person name="Powell A.J."/>
            <person name="Barry K."/>
            <person name="Miller A.N."/>
            <person name="Grigoriev I.V."/>
            <person name="Debuchy R."/>
            <person name="Gladieux P."/>
            <person name="Hiltunen Thoren M."/>
            <person name="Johannesson H."/>
        </authorList>
    </citation>
    <scope>NUCLEOTIDE SEQUENCE</scope>
    <source>
        <strain evidence="3">PSN293</strain>
    </source>
</reference>
<name>A0AAN6YFR6_9PEZI</name>
<proteinExistence type="predicted"/>
<evidence type="ECO:0000313" key="3">
    <source>
        <dbReference type="EMBL" id="KAK4217648.1"/>
    </source>
</evidence>
<feature type="transmembrane region" description="Helical" evidence="2">
    <location>
        <begin position="12"/>
        <end position="35"/>
    </location>
</feature>
<feature type="transmembrane region" description="Helical" evidence="2">
    <location>
        <begin position="121"/>
        <end position="142"/>
    </location>
</feature>
<keyword evidence="2" id="KW-0472">Membrane</keyword>
<feature type="transmembrane region" description="Helical" evidence="2">
    <location>
        <begin position="55"/>
        <end position="77"/>
    </location>
</feature>
<evidence type="ECO:0000313" key="4">
    <source>
        <dbReference type="Proteomes" id="UP001301769"/>
    </source>
</evidence>
<dbReference type="AlphaFoldDB" id="A0AAN6YFR6"/>
<comment type="caution">
    <text evidence="3">The sequence shown here is derived from an EMBL/GenBank/DDBJ whole genome shotgun (WGS) entry which is preliminary data.</text>
</comment>
<protein>
    <submittedName>
        <fullName evidence="3">Uncharacterized protein</fullName>
    </submittedName>
</protein>
<evidence type="ECO:0000256" key="2">
    <source>
        <dbReference type="SAM" id="Phobius"/>
    </source>
</evidence>
<dbReference type="PANTHER" id="PTHR39605:SF1">
    <property type="entry name" value="MAJOR FACILITATOR SUPERFAMILY (MFS) PROFILE DOMAIN-CONTAINING PROTEIN"/>
    <property type="match status" value="1"/>
</dbReference>
<keyword evidence="2" id="KW-0812">Transmembrane</keyword>
<feature type="compositionally biased region" description="Basic and acidic residues" evidence="1">
    <location>
        <begin position="151"/>
        <end position="171"/>
    </location>
</feature>
<organism evidence="3 4">
    <name type="scientific">Rhypophila decipiens</name>
    <dbReference type="NCBI Taxonomy" id="261697"/>
    <lineage>
        <taxon>Eukaryota</taxon>
        <taxon>Fungi</taxon>
        <taxon>Dikarya</taxon>
        <taxon>Ascomycota</taxon>
        <taxon>Pezizomycotina</taxon>
        <taxon>Sordariomycetes</taxon>
        <taxon>Sordariomycetidae</taxon>
        <taxon>Sordariales</taxon>
        <taxon>Naviculisporaceae</taxon>
        <taxon>Rhypophila</taxon>
    </lineage>
</organism>
<reference evidence="3" key="2">
    <citation type="submission" date="2023-05" db="EMBL/GenBank/DDBJ databases">
        <authorList>
            <consortium name="Lawrence Berkeley National Laboratory"/>
            <person name="Steindorff A."/>
            <person name="Hensen N."/>
            <person name="Bonometti L."/>
            <person name="Westerberg I."/>
            <person name="Brannstrom I.O."/>
            <person name="Guillou S."/>
            <person name="Cros-Aarteil S."/>
            <person name="Calhoun S."/>
            <person name="Haridas S."/>
            <person name="Kuo A."/>
            <person name="Mondo S."/>
            <person name="Pangilinan J."/>
            <person name="Riley R."/>
            <person name="Labutti K."/>
            <person name="Andreopoulos B."/>
            <person name="Lipzen A."/>
            <person name="Chen C."/>
            <person name="Yanf M."/>
            <person name="Daum C."/>
            <person name="Ng V."/>
            <person name="Clum A."/>
            <person name="Ohm R."/>
            <person name="Martin F."/>
            <person name="Silar P."/>
            <person name="Natvig D."/>
            <person name="Lalanne C."/>
            <person name="Gautier V."/>
            <person name="Ament-Velasquez S.L."/>
            <person name="Kruys A."/>
            <person name="Hutchinson M.I."/>
            <person name="Powell A.J."/>
            <person name="Barry K."/>
            <person name="Miller A.N."/>
            <person name="Grigoriev I.V."/>
            <person name="Debuchy R."/>
            <person name="Gladieux P."/>
            <person name="Thoren M.H."/>
            <person name="Johannesson H."/>
        </authorList>
    </citation>
    <scope>NUCLEOTIDE SEQUENCE</scope>
    <source>
        <strain evidence="3">PSN293</strain>
    </source>
</reference>
<accession>A0AAN6YFR6</accession>
<dbReference type="PANTHER" id="PTHR39605">
    <property type="entry name" value="MAJOR FACILITATOR SUPERFAMILY (MFS) PROFILE DOMAIN-CONTAINING PROTEIN"/>
    <property type="match status" value="1"/>
</dbReference>
<sequence>MNAVSVYSFTSLAWLSVEAIPLIIWPALISSLLSVDVQRGSHIPVNEIQEYFARSLGFAQIAVGFLIVVLSGALPLTSLTVSKEEGSPYTDAVVLISMFYHAWSGFYAYLRYNSSQGQVGFLLGALGSGALATFGLWILLFADDKGHISRRTGADKRTSGFPFDNREADKKRVPKKQL</sequence>
<dbReference type="EMBL" id="MU858058">
    <property type="protein sequence ID" value="KAK4217648.1"/>
    <property type="molecule type" value="Genomic_DNA"/>
</dbReference>